<keyword evidence="5" id="KW-0411">Iron-sulfur</keyword>
<proteinExistence type="predicted"/>
<keyword evidence="4" id="KW-0408">Iron</keyword>
<dbReference type="InterPro" id="IPR023404">
    <property type="entry name" value="rSAM_horseshoe"/>
</dbReference>
<dbReference type="InterPro" id="IPR006158">
    <property type="entry name" value="Cobalamin-bd"/>
</dbReference>
<feature type="domain" description="Radical SAM core" evidence="7">
    <location>
        <begin position="162"/>
        <end position="385"/>
    </location>
</feature>
<dbReference type="Gene3D" id="3.40.50.280">
    <property type="entry name" value="Cobalamin-binding domain"/>
    <property type="match status" value="1"/>
</dbReference>
<accession>A0A6P1M995</accession>
<dbReference type="SFLD" id="SFLDG01082">
    <property type="entry name" value="B12-binding_domain_containing"/>
    <property type="match status" value="1"/>
</dbReference>
<dbReference type="SMART" id="SM00729">
    <property type="entry name" value="Elp3"/>
    <property type="match status" value="1"/>
</dbReference>
<sequence length="489" mass="55759">MYFNGMQIVFTTFNARYSHTSLSLRCLRANLGGLHELSEIVEFDIRISPQVAAEKLLAQHPQILLFSVYIWNIMVTFETVHILRLLRPDLKIIIGGPEASYEYEENSLFQLVDHLIRGEGETVIEKTCRDLLKGNSLPKVIESPPADLAVVALPYEEYTDEDIAHRRIYVESTRGCPFSCDYCLSSLEHGIRTVPLDRLFPIFGKLIERGARIFKFIDRSFNVCTDHAASVMEFFLENQCDGMMLHLEWEPHLLEERLEALLRKAPSGFFQLEVGVQTFTPEVAERINRRLNSNAVENNIRLLSTLPSVHLHADLIAGLPGETMDSLARSFDQLQACGPHEIQLGILKKLRGAPIAKHDQEFEMVYNTAPPYDVLQTSTMCFPELQAVRRFARFWDITVNNGRFPDSSPLIWKDQPSVFNAFMEWSQWLYTQTHAVFGFTPARLGRLLGRFLTEKRNLSDKEVSAAIEHDLGASATGAKGMERQARRKQ</sequence>
<dbReference type="SUPFAM" id="SSF102114">
    <property type="entry name" value="Radical SAM enzymes"/>
    <property type="match status" value="1"/>
</dbReference>
<dbReference type="GO" id="GO:0046872">
    <property type="term" value="F:metal ion binding"/>
    <property type="evidence" value="ECO:0007669"/>
    <property type="project" value="UniProtKB-KW"/>
</dbReference>
<organism evidence="8 9">
    <name type="scientific">Tichowtungia aerotolerans</name>
    <dbReference type="NCBI Taxonomy" id="2697043"/>
    <lineage>
        <taxon>Bacteria</taxon>
        <taxon>Pseudomonadati</taxon>
        <taxon>Kiritimatiellota</taxon>
        <taxon>Tichowtungiia</taxon>
        <taxon>Tichowtungiales</taxon>
        <taxon>Tichowtungiaceae</taxon>
        <taxon>Tichowtungia</taxon>
    </lineage>
</organism>
<dbReference type="CDD" id="cd01335">
    <property type="entry name" value="Radical_SAM"/>
    <property type="match status" value="1"/>
</dbReference>
<dbReference type="GO" id="GO:0005829">
    <property type="term" value="C:cytosol"/>
    <property type="evidence" value="ECO:0007669"/>
    <property type="project" value="TreeGrafter"/>
</dbReference>
<dbReference type="AlphaFoldDB" id="A0A6P1M995"/>
<evidence type="ECO:0000256" key="5">
    <source>
        <dbReference type="ARBA" id="ARBA00023014"/>
    </source>
</evidence>
<dbReference type="PANTHER" id="PTHR43409">
    <property type="entry name" value="ANAEROBIC MAGNESIUM-PROTOPORPHYRIN IX MONOMETHYL ESTER CYCLASE-RELATED"/>
    <property type="match status" value="1"/>
</dbReference>
<dbReference type="PANTHER" id="PTHR43409:SF16">
    <property type="entry name" value="SLR0320 PROTEIN"/>
    <property type="match status" value="1"/>
</dbReference>
<dbReference type="InterPro" id="IPR051198">
    <property type="entry name" value="BchE-like"/>
</dbReference>
<dbReference type="GO" id="GO:0003824">
    <property type="term" value="F:catalytic activity"/>
    <property type="evidence" value="ECO:0007669"/>
    <property type="project" value="InterPro"/>
</dbReference>
<evidence type="ECO:0000313" key="8">
    <source>
        <dbReference type="EMBL" id="QHI70467.1"/>
    </source>
</evidence>
<dbReference type="Pfam" id="PF13311">
    <property type="entry name" value="DUF4080"/>
    <property type="match status" value="1"/>
</dbReference>
<comment type="cofactor">
    <cofactor evidence="1">
        <name>[4Fe-4S] cluster</name>
        <dbReference type="ChEBI" id="CHEBI:49883"/>
    </cofactor>
</comment>
<evidence type="ECO:0000256" key="1">
    <source>
        <dbReference type="ARBA" id="ARBA00001966"/>
    </source>
</evidence>
<feature type="domain" description="B12-binding" evidence="6">
    <location>
        <begin position="6"/>
        <end position="138"/>
    </location>
</feature>
<dbReference type="Proteomes" id="UP000464954">
    <property type="component" value="Chromosome"/>
</dbReference>
<gene>
    <name evidence="8" type="ORF">GT409_13805</name>
</gene>
<evidence type="ECO:0000313" key="9">
    <source>
        <dbReference type="Proteomes" id="UP000464954"/>
    </source>
</evidence>
<dbReference type="Pfam" id="PF02310">
    <property type="entry name" value="B12-binding"/>
    <property type="match status" value="1"/>
</dbReference>
<dbReference type="InterPro" id="IPR025288">
    <property type="entry name" value="DUF4080"/>
</dbReference>
<dbReference type="EMBL" id="CP047593">
    <property type="protein sequence ID" value="QHI70467.1"/>
    <property type="molecule type" value="Genomic_DNA"/>
</dbReference>
<dbReference type="GO" id="GO:0031419">
    <property type="term" value="F:cobalamin binding"/>
    <property type="evidence" value="ECO:0007669"/>
    <property type="project" value="InterPro"/>
</dbReference>
<evidence type="ECO:0000259" key="6">
    <source>
        <dbReference type="PROSITE" id="PS51332"/>
    </source>
</evidence>
<evidence type="ECO:0000256" key="4">
    <source>
        <dbReference type="ARBA" id="ARBA00023004"/>
    </source>
</evidence>
<evidence type="ECO:0000259" key="7">
    <source>
        <dbReference type="PROSITE" id="PS51918"/>
    </source>
</evidence>
<dbReference type="PROSITE" id="PS51332">
    <property type="entry name" value="B12_BINDING"/>
    <property type="match status" value="1"/>
</dbReference>
<keyword evidence="2" id="KW-0949">S-adenosyl-L-methionine</keyword>
<dbReference type="InterPro" id="IPR006638">
    <property type="entry name" value="Elp3/MiaA/NifB-like_rSAM"/>
</dbReference>
<dbReference type="InterPro" id="IPR007197">
    <property type="entry name" value="rSAM"/>
</dbReference>
<dbReference type="RefSeq" id="WP_160629644.1">
    <property type="nucleotide sequence ID" value="NZ_CP047593.1"/>
</dbReference>
<evidence type="ECO:0000256" key="2">
    <source>
        <dbReference type="ARBA" id="ARBA00022691"/>
    </source>
</evidence>
<dbReference type="KEGG" id="taer:GT409_13805"/>
<dbReference type="PROSITE" id="PS51918">
    <property type="entry name" value="RADICAL_SAM"/>
    <property type="match status" value="1"/>
</dbReference>
<protein>
    <submittedName>
        <fullName evidence="8">DUF4080 domain-containing protein</fullName>
    </submittedName>
</protein>
<dbReference type="Pfam" id="PF04055">
    <property type="entry name" value="Radical_SAM"/>
    <property type="match status" value="1"/>
</dbReference>
<keyword evidence="9" id="KW-1185">Reference proteome</keyword>
<dbReference type="InterPro" id="IPR058240">
    <property type="entry name" value="rSAM_sf"/>
</dbReference>
<dbReference type="Gene3D" id="3.80.30.20">
    <property type="entry name" value="tm_1862 like domain"/>
    <property type="match status" value="1"/>
</dbReference>
<name>A0A6P1M995_9BACT</name>
<dbReference type="SFLD" id="SFLDS00029">
    <property type="entry name" value="Radical_SAM"/>
    <property type="match status" value="1"/>
</dbReference>
<evidence type="ECO:0000256" key="3">
    <source>
        <dbReference type="ARBA" id="ARBA00022723"/>
    </source>
</evidence>
<keyword evidence="3" id="KW-0479">Metal-binding</keyword>
<dbReference type="GO" id="GO:0051536">
    <property type="term" value="F:iron-sulfur cluster binding"/>
    <property type="evidence" value="ECO:0007669"/>
    <property type="project" value="UniProtKB-KW"/>
</dbReference>
<reference evidence="8 9" key="1">
    <citation type="submission" date="2020-01" db="EMBL/GenBank/DDBJ databases">
        <title>Ponticoccus aerotolerans gen. nov., sp. nov., an anaerobic bacterium and proposal of Ponticoccusceae fam. nov., Ponticoccusles ord. nov. and Ponticoccuse classis nov. in the phylum Kiritimatiellaeota.</title>
        <authorList>
            <person name="Zhou L.Y."/>
            <person name="Du Z.J."/>
        </authorList>
    </citation>
    <scope>NUCLEOTIDE SEQUENCE [LARGE SCALE GENOMIC DNA]</scope>
    <source>
        <strain evidence="8 9">S-5007</strain>
    </source>
</reference>